<protein>
    <submittedName>
        <fullName evidence="2">AraC family transcriptional regulator</fullName>
    </submittedName>
</protein>
<name>A0ABS3NRY8_9BACI</name>
<dbReference type="InterPro" id="IPR053182">
    <property type="entry name" value="YobU-like_regulator"/>
</dbReference>
<keyword evidence="3" id="KW-1185">Reference proteome</keyword>
<dbReference type="Gene3D" id="3.20.80.10">
    <property type="entry name" value="Regulatory factor, effector binding domain"/>
    <property type="match status" value="1"/>
</dbReference>
<dbReference type="Pfam" id="PF14526">
    <property type="entry name" value="Cass2"/>
    <property type="match status" value="1"/>
</dbReference>
<dbReference type="PANTHER" id="PTHR36444:SF2">
    <property type="entry name" value="TRANSCRIPTIONAL REGULATOR PROTEIN YOBU-RELATED"/>
    <property type="match status" value="1"/>
</dbReference>
<evidence type="ECO:0000313" key="2">
    <source>
        <dbReference type="EMBL" id="MBO1623691.1"/>
    </source>
</evidence>
<feature type="domain" description="AraC effector-binding" evidence="1">
    <location>
        <begin position="1"/>
        <end position="114"/>
    </location>
</feature>
<comment type="caution">
    <text evidence="2">The sequence shown here is derived from an EMBL/GenBank/DDBJ whole genome shotgun (WGS) entry which is preliminary data.</text>
</comment>
<organism evidence="2 3">
    <name type="scientific">Bacillus arachidis</name>
    <dbReference type="NCBI Taxonomy" id="2819290"/>
    <lineage>
        <taxon>Bacteria</taxon>
        <taxon>Bacillati</taxon>
        <taxon>Bacillota</taxon>
        <taxon>Bacilli</taxon>
        <taxon>Bacillales</taxon>
        <taxon>Bacillaceae</taxon>
        <taxon>Bacillus</taxon>
    </lineage>
</organism>
<evidence type="ECO:0000259" key="1">
    <source>
        <dbReference type="SMART" id="SM00871"/>
    </source>
</evidence>
<reference evidence="2 3" key="1">
    <citation type="submission" date="2021-03" db="EMBL/GenBank/DDBJ databases">
        <title>Identification of novel Bacillus strains.</title>
        <authorList>
            <person name="Xiao Z."/>
            <person name="Li Y."/>
            <person name="Shen J."/>
        </authorList>
    </citation>
    <scope>NUCLEOTIDE SEQUENCE [LARGE SCALE GENOMIC DNA]</scope>
    <source>
        <strain evidence="2 3">SY8</strain>
    </source>
</reference>
<dbReference type="InterPro" id="IPR011256">
    <property type="entry name" value="Reg_factor_effector_dom_sf"/>
</dbReference>
<dbReference type="InterPro" id="IPR029441">
    <property type="entry name" value="Cass2"/>
</dbReference>
<dbReference type="Proteomes" id="UP000677611">
    <property type="component" value="Unassembled WGS sequence"/>
</dbReference>
<dbReference type="SUPFAM" id="SSF55136">
    <property type="entry name" value="Probable bacterial effector-binding domain"/>
    <property type="match status" value="1"/>
</dbReference>
<sequence length="114" mass="12982">MNKLTPNQHSQVTLAVYSNYESDETGAYRYTIGMPVSSLENIPKNMTPLAIPACTYALFTTRKGPISEVIAEAWQDIWNWSKENNRAFTIDFERYAERSIDPNDAQIDIYIALA</sequence>
<proteinExistence type="predicted"/>
<dbReference type="PANTHER" id="PTHR36444">
    <property type="entry name" value="TRANSCRIPTIONAL REGULATOR PROTEIN YOBU-RELATED"/>
    <property type="match status" value="1"/>
</dbReference>
<dbReference type="InterPro" id="IPR010499">
    <property type="entry name" value="AraC_E-bd"/>
</dbReference>
<evidence type="ECO:0000313" key="3">
    <source>
        <dbReference type="Proteomes" id="UP000677611"/>
    </source>
</evidence>
<accession>A0ABS3NRY8</accession>
<gene>
    <name evidence="2" type="ORF">J4P90_00245</name>
</gene>
<dbReference type="SMART" id="SM00871">
    <property type="entry name" value="AraC_E_bind"/>
    <property type="match status" value="1"/>
</dbReference>
<dbReference type="EMBL" id="JAGDQJ010000001">
    <property type="protein sequence ID" value="MBO1623691.1"/>
    <property type="molecule type" value="Genomic_DNA"/>
</dbReference>